<proteinExistence type="predicted"/>
<organism evidence="3 4">
    <name type="scientific">Leeuwenhoekiella palythoae</name>
    <dbReference type="NCBI Taxonomy" id="573501"/>
    <lineage>
        <taxon>Bacteria</taxon>
        <taxon>Pseudomonadati</taxon>
        <taxon>Bacteroidota</taxon>
        <taxon>Flavobacteriia</taxon>
        <taxon>Flavobacteriales</taxon>
        <taxon>Flavobacteriaceae</taxon>
        <taxon>Leeuwenhoekiella</taxon>
    </lineage>
</organism>
<dbReference type="EMBL" id="QOVN01000004">
    <property type="protein sequence ID" value="RXG28710.1"/>
    <property type="molecule type" value="Genomic_DNA"/>
</dbReference>
<dbReference type="InterPro" id="IPR036390">
    <property type="entry name" value="WH_DNA-bd_sf"/>
</dbReference>
<dbReference type="Proteomes" id="UP000184240">
    <property type="component" value="Unassembled WGS sequence"/>
</dbReference>
<dbReference type="InterPro" id="IPR000086">
    <property type="entry name" value="NUDIX_hydrolase_dom"/>
</dbReference>
<dbReference type="SUPFAM" id="SSF55811">
    <property type="entry name" value="Nudix"/>
    <property type="match status" value="1"/>
</dbReference>
<reference evidence="2 5" key="3">
    <citation type="submission" date="2018-07" db="EMBL/GenBank/DDBJ databases">
        <title>Leeuwenhoekiella genomics.</title>
        <authorList>
            <person name="Tahon G."/>
            <person name="Willems A."/>
        </authorList>
    </citation>
    <scope>NUCLEOTIDE SEQUENCE [LARGE SCALE GENOMIC DNA]</scope>
    <source>
        <strain evidence="2 5">LMG 24856</strain>
    </source>
</reference>
<dbReference type="EMBL" id="FQXT01000001">
    <property type="protein sequence ID" value="SHH48204.1"/>
    <property type="molecule type" value="Genomic_DNA"/>
</dbReference>
<dbReference type="Gene3D" id="3.90.79.10">
    <property type="entry name" value="Nucleoside Triphosphate Pyrophosphohydrolase"/>
    <property type="match status" value="1"/>
</dbReference>
<feature type="domain" description="Nudix hydrolase" evidence="1">
    <location>
        <begin position="13"/>
        <end position="144"/>
    </location>
</feature>
<dbReference type="OrthoDB" id="9786141at2"/>
<evidence type="ECO:0000313" key="3">
    <source>
        <dbReference type="EMBL" id="SHH48204.1"/>
    </source>
</evidence>
<protein>
    <submittedName>
        <fullName evidence="2">ADP-ribose pyrophosphatase YjhB (NUDIX family)</fullName>
    </submittedName>
    <submittedName>
        <fullName evidence="3">ADP-ribose pyrophosphatase YjhB, NUDIX family</fullName>
    </submittedName>
</protein>
<dbReference type="InterPro" id="IPR054105">
    <property type="entry name" value="WHD_NrtR"/>
</dbReference>
<dbReference type="Proteomes" id="UP000290037">
    <property type="component" value="Unassembled WGS sequence"/>
</dbReference>
<evidence type="ECO:0000313" key="2">
    <source>
        <dbReference type="EMBL" id="RXG28710.1"/>
    </source>
</evidence>
<dbReference type="PANTHER" id="PTHR43736:SF4">
    <property type="entry name" value="SLR1690 PROTEIN"/>
    <property type="match status" value="1"/>
</dbReference>
<dbReference type="RefSeq" id="WP_072979608.1">
    <property type="nucleotide sequence ID" value="NZ_FQXT01000001.1"/>
</dbReference>
<reference evidence="3" key="1">
    <citation type="submission" date="2016-11" db="EMBL/GenBank/DDBJ databases">
        <authorList>
            <person name="Jaros S."/>
            <person name="Januszkiewicz K."/>
            <person name="Wedrychowicz H."/>
        </authorList>
    </citation>
    <scope>NUCLEOTIDE SEQUENCE [LARGE SCALE GENOMIC DNA]</scope>
    <source>
        <strain evidence="3">DSM 19859</strain>
    </source>
</reference>
<reference evidence="4" key="2">
    <citation type="submission" date="2016-11" db="EMBL/GenBank/DDBJ databases">
        <authorList>
            <person name="Varghese N."/>
            <person name="Submissions S."/>
        </authorList>
    </citation>
    <scope>NUCLEOTIDE SEQUENCE [LARGE SCALE GENOMIC DNA]</scope>
    <source>
        <strain evidence="4">DSM 19859</strain>
    </source>
</reference>
<sequence>MTDQLNNYNSEDKVLLAVDCIIFGFDQEDLKILLIKRDFEPEKGKWSLIGGFLKNTETLDDAANRILHHLTGFDKIYMEQLYNFSKVDRDPAERTLSVAYYALINIEDHDEHLIEQYSAQWFSIEEAPSLIFDHDEMVRKAILRLRRRAISKPIGFELLPEKFTMRQLQKLYESILNEKLDKRNFINKVNGLDVLVKLEEKDMSSSRKGSYLYQFDKEKYDRNVEDGITFKI</sequence>
<evidence type="ECO:0000313" key="4">
    <source>
        <dbReference type="Proteomes" id="UP000184240"/>
    </source>
</evidence>
<accession>A0A1M5TBX1</accession>
<dbReference type="AlphaFoldDB" id="A0A1M5TBX1"/>
<dbReference type="PROSITE" id="PS51462">
    <property type="entry name" value="NUDIX"/>
    <property type="match status" value="1"/>
</dbReference>
<dbReference type="PANTHER" id="PTHR43736">
    <property type="entry name" value="ADP-RIBOSE PYROPHOSPHATASE"/>
    <property type="match status" value="1"/>
</dbReference>
<dbReference type="SUPFAM" id="SSF46785">
    <property type="entry name" value="Winged helix' DNA-binding domain"/>
    <property type="match status" value="1"/>
</dbReference>
<dbReference type="InterPro" id="IPR036388">
    <property type="entry name" value="WH-like_DNA-bd_sf"/>
</dbReference>
<evidence type="ECO:0000259" key="1">
    <source>
        <dbReference type="PROSITE" id="PS51462"/>
    </source>
</evidence>
<dbReference type="CDD" id="cd18873">
    <property type="entry name" value="NUDIX_NadM_like"/>
    <property type="match status" value="1"/>
</dbReference>
<dbReference type="InterPro" id="IPR015797">
    <property type="entry name" value="NUDIX_hydrolase-like_dom_sf"/>
</dbReference>
<gene>
    <name evidence="2" type="ORF">DSM01_2171</name>
    <name evidence="3" type="ORF">SAMN04487999_0303</name>
</gene>
<name>A0A1M5TBX1_9FLAO</name>
<keyword evidence="5" id="KW-1185">Reference proteome</keyword>
<dbReference type="STRING" id="573501.SAMN04487999_0303"/>
<dbReference type="Pfam" id="PF00293">
    <property type="entry name" value="NUDIX"/>
    <property type="match status" value="1"/>
</dbReference>
<dbReference type="Gene3D" id="1.10.10.10">
    <property type="entry name" value="Winged helix-like DNA-binding domain superfamily/Winged helix DNA-binding domain"/>
    <property type="match status" value="1"/>
</dbReference>
<dbReference type="Pfam" id="PF21906">
    <property type="entry name" value="WHD_NrtR"/>
    <property type="match status" value="1"/>
</dbReference>
<evidence type="ECO:0000313" key="5">
    <source>
        <dbReference type="Proteomes" id="UP000290037"/>
    </source>
</evidence>